<accession>A0AAV6X7W8</accession>
<dbReference type="PANTHER" id="PTHR37741:SF1">
    <property type="entry name" value="TRANSMEMBRANE PROTEIN"/>
    <property type="match status" value="1"/>
</dbReference>
<evidence type="ECO:0000313" key="3">
    <source>
        <dbReference type="Proteomes" id="UP000826271"/>
    </source>
</evidence>
<dbReference type="Proteomes" id="UP000826271">
    <property type="component" value="Unassembled WGS sequence"/>
</dbReference>
<evidence type="ECO:0000256" key="1">
    <source>
        <dbReference type="SAM" id="Phobius"/>
    </source>
</evidence>
<keyword evidence="1" id="KW-1133">Transmembrane helix</keyword>
<gene>
    <name evidence="2" type="ORF">BUALT_Bualt09G0094900</name>
</gene>
<keyword evidence="3" id="KW-1185">Reference proteome</keyword>
<dbReference type="PANTHER" id="PTHR37741">
    <property type="entry name" value="TRANSMEMBRANE PROTEIN"/>
    <property type="match status" value="1"/>
</dbReference>
<keyword evidence="1" id="KW-0472">Membrane</keyword>
<evidence type="ECO:0000313" key="2">
    <source>
        <dbReference type="EMBL" id="KAG8376737.1"/>
    </source>
</evidence>
<feature type="transmembrane region" description="Helical" evidence="1">
    <location>
        <begin position="64"/>
        <end position="83"/>
    </location>
</feature>
<keyword evidence="1" id="KW-0812">Transmembrane</keyword>
<reference evidence="2" key="1">
    <citation type="submission" date="2019-10" db="EMBL/GenBank/DDBJ databases">
        <authorList>
            <person name="Zhang R."/>
            <person name="Pan Y."/>
            <person name="Wang J."/>
            <person name="Ma R."/>
            <person name="Yu S."/>
        </authorList>
    </citation>
    <scope>NUCLEOTIDE SEQUENCE</scope>
    <source>
        <strain evidence="2">LA-IB0</strain>
        <tissue evidence="2">Leaf</tissue>
    </source>
</reference>
<organism evidence="2 3">
    <name type="scientific">Buddleja alternifolia</name>
    <dbReference type="NCBI Taxonomy" id="168488"/>
    <lineage>
        <taxon>Eukaryota</taxon>
        <taxon>Viridiplantae</taxon>
        <taxon>Streptophyta</taxon>
        <taxon>Embryophyta</taxon>
        <taxon>Tracheophyta</taxon>
        <taxon>Spermatophyta</taxon>
        <taxon>Magnoliopsida</taxon>
        <taxon>eudicotyledons</taxon>
        <taxon>Gunneridae</taxon>
        <taxon>Pentapetalae</taxon>
        <taxon>asterids</taxon>
        <taxon>lamiids</taxon>
        <taxon>Lamiales</taxon>
        <taxon>Scrophulariaceae</taxon>
        <taxon>Buddlejeae</taxon>
        <taxon>Buddleja</taxon>
    </lineage>
</organism>
<dbReference type="AlphaFoldDB" id="A0AAV6X7W8"/>
<protein>
    <submittedName>
        <fullName evidence="2">Uncharacterized protein</fullName>
    </submittedName>
</protein>
<name>A0AAV6X7W8_9LAMI</name>
<comment type="caution">
    <text evidence="2">The sequence shown here is derived from an EMBL/GenBank/DDBJ whole genome shotgun (WGS) entry which is preliminary data.</text>
</comment>
<dbReference type="EMBL" id="WHWC01000009">
    <property type="protein sequence ID" value="KAG8376737.1"/>
    <property type="molecule type" value="Genomic_DNA"/>
</dbReference>
<proteinExistence type="predicted"/>
<sequence>MASSDGFPAADVKKELNPGINKDFQVDPISADVTTSKEIKEQAEAAKRFKERQKKDAALQNFKTAIIVSGIVVAVAGAAFAITKKLREK</sequence>